<feature type="domain" description="DUF488" evidence="1">
    <location>
        <begin position="29"/>
        <end position="150"/>
    </location>
</feature>
<proteinExistence type="predicted"/>
<evidence type="ECO:0000313" key="3">
    <source>
        <dbReference type="Proteomes" id="UP000256805"/>
    </source>
</evidence>
<evidence type="ECO:0000313" key="2">
    <source>
        <dbReference type="EMBL" id="SPR98545.1"/>
    </source>
</evidence>
<dbReference type="Pfam" id="PF22751">
    <property type="entry name" value="DUF488-N3a"/>
    <property type="match status" value="1"/>
</dbReference>
<dbReference type="EMBL" id="OVTA01000021">
    <property type="protein sequence ID" value="SPR98545.1"/>
    <property type="molecule type" value="Genomic_DNA"/>
</dbReference>
<name>A0A375J012_9BURK</name>
<accession>A0A375J012</accession>
<protein>
    <recommendedName>
        <fullName evidence="1">DUF488 domain-containing protein</fullName>
    </recommendedName>
</protein>
<dbReference type="AlphaFoldDB" id="A0A375J012"/>
<evidence type="ECO:0000259" key="1">
    <source>
        <dbReference type="Pfam" id="PF22751"/>
    </source>
</evidence>
<dbReference type="InterPro" id="IPR054495">
    <property type="entry name" value="DUF488-N3a"/>
</dbReference>
<gene>
    <name evidence="2" type="ORF">CBM2634_A280002</name>
</gene>
<dbReference type="Proteomes" id="UP000256805">
    <property type="component" value="Unassembled WGS sequence"/>
</dbReference>
<sequence length="154" mass="17262">MIWASTFARHTAAAALHGGQSQIGILMTIRIVRLGTPRATDEGLRVGTVRRPPRGVPKSEFASRDYYDVWYPALSPSPELVSQALHATDEKEWRAFVRHFRKEMAEPDASRTLDLLAALSHQTNFSVGCYCEDEARCHRSVLRELLAERGAVID</sequence>
<reference evidence="2 3" key="1">
    <citation type="submission" date="2018-01" db="EMBL/GenBank/DDBJ databases">
        <authorList>
            <person name="Gaut B.S."/>
            <person name="Morton B.R."/>
            <person name="Clegg M.T."/>
            <person name="Duvall M.R."/>
        </authorList>
    </citation>
    <scope>NUCLEOTIDE SEQUENCE [LARGE SCALE GENOMIC DNA]</scope>
    <source>
        <strain evidence="2">Cupriavidus taiwanensis cmp 52</strain>
    </source>
</reference>
<organism evidence="2 3">
    <name type="scientific">Cupriavidus taiwanensis</name>
    <dbReference type="NCBI Taxonomy" id="164546"/>
    <lineage>
        <taxon>Bacteria</taxon>
        <taxon>Pseudomonadati</taxon>
        <taxon>Pseudomonadota</taxon>
        <taxon>Betaproteobacteria</taxon>
        <taxon>Burkholderiales</taxon>
        <taxon>Burkholderiaceae</taxon>
        <taxon>Cupriavidus</taxon>
    </lineage>
</organism>